<sequence length="779" mass="85686">MDALIATESALNASTLTEGAPAEEPAKSEKQVQEENKFQQAIAVWRGIDLASLVPKLDTTASDIIAHQRDSLVQRKDLAQKTKDFRKLDDATKLAEYKGLLKSYQTFIDLLTNHGKASSSAFLQLYSALSEAPDPYPLLEASVDSLVVSEDTVPKLTSEIEFLQRSTNRLTSQLEESEKKLEEERSLRRKLEENQDAKIQEVETSWAAVLAEKTSNWEAKEKNYEEKAENHERLLKEIKASYEVNQRLDRADGEDTSRSAATAAELEIVASELEKTSGRLAEIEARNEQLSLELAQAVSHSQSENKHRTLEDDPAYLRLQAENSSLLRKLDSARYEKDAERHTWEGKLRQIVRQNMNITAERDEIKAKLDKWADYEDIRRELEVIKSIEFSTADDDDKDAMDDTNATAPNGSDKSKENSLEQLLLTRNKKLSNELTILRVSHQDLQNQLEALREDLSKTNADLEKSRNLSATLENDLLQMQREAPSYPSAAMSVAGTYASRYPHSSRRGRASSPTSSIISGFDHANASANTMEAIRAGEPVGGGSGILPMVQAQRDRFKQKNNELEEELSKTYAIVKSLRQEVASLQRDNLSLYEKTRYVSTYNRGGQGSAFSASSASAYGNKPNATSVHISADSPSGPSVDRYQSAYEAQISPFAAFRGRESARAYRRMSVPERIIFSVTRMVLANRTSRNLFAGYCVALHILLFVMLYMMSTSEIERQTASAALGSLGGAALAGTVGATGGSGSSSGAGAGAGPGSGAGGNPAGSNWQQEGFNTPAH</sequence>
<feature type="compositionally biased region" description="Polar residues" evidence="11">
    <location>
        <begin position="768"/>
        <end position="779"/>
    </location>
</feature>
<evidence type="ECO:0000256" key="2">
    <source>
        <dbReference type="ARBA" id="ARBA00006415"/>
    </source>
</evidence>
<dbReference type="Pfam" id="PF25398">
    <property type="entry name" value="CUX1_N"/>
    <property type="match status" value="1"/>
</dbReference>
<evidence type="ECO:0000256" key="8">
    <source>
        <dbReference type="ARBA" id="ARBA00023054"/>
    </source>
</evidence>
<keyword evidence="4" id="KW-0813">Transport</keyword>
<proteinExistence type="inferred from homology"/>
<feature type="coiled-coil region" evidence="10">
    <location>
        <begin position="548"/>
        <end position="596"/>
    </location>
</feature>
<protein>
    <recommendedName>
        <fullName evidence="3">Protein CASP</fullName>
    </recommendedName>
</protein>
<dbReference type="GO" id="GO:0006891">
    <property type="term" value="P:intra-Golgi vesicle-mediated transport"/>
    <property type="evidence" value="ECO:0007669"/>
    <property type="project" value="InterPro"/>
</dbReference>
<dbReference type="PANTHER" id="PTHR14043">
    <property type="entry name" value="CCAAT DISPLACEMENT PROTEIN-RELATED"/>
    <property type="match status" value="1"/>
</dbReference>
<feature type="coiled-coil region" evidence="10">
    <location>
        <begin position="160"/>
        <end position="241"/>
    </location>
</feature>
<evidence type="ECO:0000259" key="13">
    <source>
        <dbReference type="Pfam" id="PF08172"/>
    </source>
</evidence>
<dbReference type="STRING" id="73230.A0A2B7ZFZ0"/>
<dbReference type="PANTHER" id="PTHR14043:SF2">
    <property type="entry name" value="HOMEOBOX PROTEIN CUT"/>
    <property type="match status" value="1"/>
</dbReference>
<feature type="domain" description="Cux N-terminal" evidence="14">
    <location>
        <begin position="33"/>
        <end position="146"/>
    </location>
</feature>
<comment type="similarity">
    <text evidence="2">Belongs to the CASP family.</text>
</comment>
<evidence type="ECO:0000256" key="10">
    <source>
        <dbReference type="SAM" id="Coils"/>
    </source>
</evidence>
<dbReference type="InterPro" id="IPR012955">
    <property type="entry name" value="CASP_C"/>
</dbReference>
<reference evidence="15 16" key="1">
    <citation type="submission" date="2017-10" db="EMBL/GenBank/DDBJ databases">
        <title>Comparative genomics in systemic dimorphic fungi from Ajellomycetaceae.</title>
        <authorList>
            <person name="Munoz J.F."/>
            <person name="Mcewen J.G."/>
            <person name="Clay O.K."/>
            <person name="Cuomo C.A."/>
        </authorList>
    </citation>
    <scope>NUCLEOTIDE SEQUENCE [LARGE SCALE GENOMIC DNA]</scope>
    <source>
        <strain evidence="15 16">UAMH4076</strain>
    </source>
</reference>
<dbReference type="GO" id="GO:0000139">
    <property type="term" value="C:Golgi membrane"/>
    <property type="evidence" value="ECO:0007669"/>
    <property type="project" value="UniProtKB-SubCell"/>
</dbReference>
<dbReference type="Pfam" id="PF08172">
    <property type="entry name" value="CASP_C"/>
    <property type="match status" value="1"/>
</dbReference>
<evidence type="ECO:0000313" key="15">
    <source>
        <dbReference type="EMBL" id="PGH35374.1"/>
    </source>
</evidence>
<feature type="region of interest" description="Disordered" evidence="11">
    <location>
        <begin position="745"/>
        <end position="779"/>
    </location>
</feature>
<name>A0A2B7ZFZ0_9EURO</name>
<keyword evidence="16" id="KW-1185">Reference proteome</keyword>
<evidence type="ECO:0000256" key="6">
    <source>
        <dbReference type="ARBA" id="ARBA00022989"/>
    </source>
</evidence>
<feature type="coiled-coil region" evidence="10">
    <location>
        <begin position="428"/>
        <end position="483"/>
    </location>
</feature>
<feature type="transmembrane region" description="Helical" evidence="12">
    <location>
        <begin position="693"/>
        <end position="712"/>
    </location>
</feature>
<evidence type="ECO:0000256" key="1">
    <source>
        <dbReference type="ARBA" id="ARBA00004409"/>
    </source>
</evidence>
<dbReference type="InterPro" id="IPR057476">
    <property type="entry name" value="Cux_N"/>
</dbReference>
<evidence type="ECO:0000256" key="9">
    <source>
        <dbReference type="ARBA" id="ARBA00023136"/>
    </source>
</evidence>
<organism evidence="15 16">
    <name type="scientific">[Emmonsia] crescens</name>
    <dbReference type="NCBI Taxonomy" id="73230"/>
    <lineage>
        <taxon>Eukaryota</taxon>
        <taxon>Fungi</taxon>
        <taxon>Dikarya</taxon>
        <taxon>Ascomycota</taxon>
        <taxon>Pezizomycotina</taxon>
        <taxon>Eurotiomycetes</taxon>
        <taxon>Eurotiomycetidae</taxon>
        <taxon>Onygenales</taxon>
        <taxon>Ajellomycetaceae</taxon>
        <taxon>Emergomyces</taxon>
    </lineage>
</organism>
<feature type="compositionally biased region" description="Gly residues" evidence="11">
    <location>
        <begin position="745"/>
        <end position="764"/>
    </location>
</feature>
<evidence type="ECO:0000256" key="12">
    <source>
        <dbReference type="SAM" id="Phobius"/>
    </source>
</evidence>
<dbReference type="AlphaFoldDB" id="A0A2B7ZFZ0"/>
<evidence type="ECO:0000256" key="11">
    <source>
        <dbReference type="SAM" id="MobiDB-lite"/>
    </source>
</evidence>
<feature type="domain" description="CASP C-terminal" evidence="13">
    <location>
        <begin position="451"/>
        <end position="715"/>
    </location>
</feature>
<dbReference type="GO" id="GO:0003677">
    <property type="term" value="F:DNA binding"/>
    <property type="evidence" value="ECO:0007669"/>
    <property type="project" value="UniProtKB-KW"/>
</dbReference>
<dbReference type="EMBL" id="PDND01000023">
    <property type="protein sequence ID" value="PGH35374.1"/>
    <property type="molecule type" value="Genomic_DNA"/>
</dbReference>
<accession>A0A2B7ZFZ0</accession>
<comment type="subcellular location">
    <subcellularLocation>
        <location evidence="1">Golgi apparatus membrane</location>
        <topology evidence="1">Single-pass type IV membrane protein</topology>
    </subcellularLocation>
</comment>
<comment type="caution">
    <text evidence="15">The sequence shown here is derived from an EMBL/GenBank/DDBJ whole genome shotgun (WGS) entry which is preliminary data.</text>
</comment>
<feature type="coiled-coil region" evidence="10">
    <location>
        <begin position="266"/>
        <end position="300"/>
    </location>
</feature>
<keyword evidence="6 12" id="KW-1133">Transmembrane helix</keyword>
<keyword evidence="5 12" id="KW-0812">Transmembrane</keyword>
<evidence type="ECO:0000256" key="7">
    <source>
        <dbReference type="ARBA" id="ARBA00023034"/>
    </source>
</evidence>
<gene>
    <name evidence="15" type="ORF">GX50_01839</name>
</gene>
<evidence type="ECO:0000256" key="4">
    <source>
        <dbReference type="ARBA" id="ARBA00022448"/>
    </source>
</evidence>
<evidence type="ECO:0000313" key="16">
    <source>
        <dbReference type="Proteomes" id="UP000226031"/>
    </source>
</evidence>
<keyword evidence="15" id="KW-0238">DNA-binding</keyword>
<keyword evidence="9 12" id="KW-0472">Membrane</keyword>
<evidence type="ECO:0000256" key="5">
    <source>
        <dbReference type="ARBA" id="ARBA00022692"/>
    </source>
</evidence>
<evidence type="ECO:0000256" key="3">
    <source>
        <dbReference type="ARBA" id="ARBA00018691"/>
    </source>
</evidence>
<dbReference type="Proteomes" id="UP000226031">
    <property type="component" value="Unassembled WGS sequence"/>
</dbReference>
<keyword evidence="7" id="KW-0333">Golgi apparatus</keyword>
<feature type="region of interest" description="Disordered" evidence="11">
    <location>
        <begin position="394"/>
        <end position="418"/>
    </location>
</feature>
<evidence type="ECO:0000259" key="14">
    <source>
        <dbReference type="Pfam" id="PF25398"/>
    </source>
</evidence>
<keyword evidence="15" id="KW-0371">Homeobox</keyword>
<dbReference type="VEuPathDB" id="FungiDB:EMCG_08559"/>
<keyword evidence="8 10" id="KW-0175">Coiled coil</keyword>